<gene>
    <name evidence="6 9" type="primary">map</name>
    <name evidence="9" type="ORF">CLOSTMETH_00379</name>
</gene>
<dbReference type="eggNOG" id="COG0024">
    <property type="taxonomic scope" value="Bacteria"/>
</dbReference>
<feature type="binding site" evidence="6">
    <location>
        <position position="146"/>
    </location>
    <ligand>
        <name>a divalent metal cation</name>
        <dbReference type="ChEBI" id="CHEBI:60240"/>
        <label>1</label>
    </ligand>
</feature>
<feature type="binding site" evidence="6">
    <location>
        <position position="146"/>
    </location>
    <ligand>
        <name>a divalent metal cation</name>
        <dbReference type="ChEBI" id="CHEBI:60240"/>
        <label>2</label>
        <note>catalytic</note>
    </ligand>
</feature>
<dbReference type="InterPro" id="IPR036005">
    <property type="entry name" value="Creatinase/aminopeptidase-like"/>
</dbReference>
<evidence type="ECO:0000256" key="3">
    <source>
        <dbReference type="ARBA" id="ARBA00022670"/>
    </source>
</evidence>
<dbReference type="GO" id="GO:0046872">
    <property type="term" value="F:metal ion binding"/>
    <property type="evidence" value="ECO:0007669"/>
    <property type="project" value="UniProtKB-UniRule"/>
</dbReference>
<protein>
    <recommendedName>
        <fullName evidence="6 7">Methionine aminopeptidase</fullName>
        <shortName evidence="6">MAP</shortName>
        <shortName evidence="6">MetAP</shortName>
        <ecNumber evidence="6 7">3.4.11.18</ecNumber>
    </recommendedName>
    <alternativeName>
        <fullName evidence="6">Peptidase M</fullName>
    </alternativeName>
</protein>
<evidence type="ECO:0000259" key="8">
    <source>
        <dbReference type="Pfam" id="PF00557"/>
    </source>
</evidence>
<dbReference type="Gene3D" id="3.90.230.10">
    <property type="entry name" value="Creatinase/methionine aminopeptidase superfamily"/>
    <property type="match status" value="1"/>
</dbReference>
<evidence type="ECO:0000256" key="7">
    <source>
        <dbReference type="RuleBase" id="RU003653"/>
    </source>
</evidence>
<comment type="cofactor">
    <cofactor evidence="6">
        <name>Co(2+)</name>
        <dbReference type="ChEBI" id="CHEBI:48828"/>
    </cofactor>
    <cofactor evidence="6">
        <name>Zn(2+)</name>
        <dbReference type="ChEBI" id="CHEBI:29105"/>
    </cofactor>
    <cofactor evidence="6">
        <name>Mn(2+)</name>
        <dbReference type="ChEBI" id="CHEBI:29035"/>
    </cofactor>
    <cofactor evidence="6">
        <name>Fe(2+)</name>
        <dbReference type="ChEBI" id="CHEBI:29033"/>
    </cofactor>
    <text evidence="6">Binds 2 divalent metal cations per subunit. Has a high-affinity and a low affinity metal-binding site. The true nature of the physiological cofactor is under debate. The enzyme is active with cobalt, zinc, manganese or divalent iron ions. Most likely, methionine aminopeptidases function as mononuclear Fe(2+)-metalloproteases under physiological conditions, and the catalytically relevant metal-binding site has been assigned to the histidine-containing high-affinity site.</text>
</comment>
<dbReference type="Proteomes" id="UP000003340">
    <property type="component" value="Unassembled WGS sequence"/>
</dbReference>
<comment type="caution">
    <text evidence="9">The sequence shown here is derived from an EMBL/GenBank/DDBJ whole genome shotgun (WGS) entry which is preliminary data.</text>
</comment>
<dbReference type="NCBIfam" id="TIGR00500">
    <property type="entry name" value="met_pdase_I"/>
    <property type="match status" value="1"/>
</dbReference>
<dbReference type="InterPro" id="IPR001714">
    <property type="entry name" value="Pept_M24_MAP"/>
</dbReference>
<feature type="binding site" evidence="6">
    <location>
        <position position="117"/>
    </location>
    <ligand>
        <name>substrate</name>
    </ligand>
</feature>
<dbReference type="PRINTS" id="PR00599">
    <property type="entry name" value="MAPEPTIDASE"/>
</dbReference>
<evidence type="ECO:0000313" key="10">
    <source>
        <dbReference type="Proteomes" id="UP000003340"/>
    </source>
</evidence>
<feature type="binding site" evidence="6">
    <location>
        <position position="242"/>
    </location>
    <ligand>
        <name>a divalent metal cation</name>
        <dbReference type="ChEBI" id="CHEBI:60240"/>
        <label>2</label>
        <note>catalytic</note>
    </ligand>
</feature>
<dbReference type="InterPro" id="IPR002467">
    <property type="entry name" value="Pept_M24A_MAP1"/>
</dbReference>
<dbReference type="Gene3D" id="3.10.450.50">
    <property type="match status" value="1"/>
</dbReference>
<evidence type="ECO:0000313" key="9">
    <source>
        <dbReference type="EMBL" id="EEG31984.1"/>
    </source>
</evidence>
<keyword evidence="4 6" id="KW-0479">Metal-binding</keyword>
<dbReference type="Pfam" id="PF00557">
    <property type="entry name" value="Peptidase_M24"/>
    <property type="match status" value="1"/>
</dbReference>
<keyword evidence="5 6" id="KW-0378">Hydrolase</keyword>
<comment type="similarity">
    <text evidence="6">Belongs to the peptidase M24A family. Methionine aminopeptidase type 1 subfamily.</text>
</comment>
<feature type="domain" description="Peptidase M24" evidence="8">
    <location>
        <begin position="51"/>
        <end position="281"/>
    </location>
</feature>
<evidence type="ECO:0000256" key="2">
    <source>
        <dbReference type="ARBA" id="ARBA00022438"/>
    </source>
</evidence>
<dbReference type="AlphaFoldDB" id="C0E981"/>
<reference evidence="9 10" key="1">
    <citation type="submission" date="2009-01" db="EMBL/GenBank/DDBJ databases">
        <authorList>
            <person name="Fulton L."/>
            <person name="Clifton S."/>
            <person name="Fulton B."/>
            <person name="Xu J."/>
            <person name="Minx P."/>
            <person name="Pepin K.H."/>
            <person name="Johnson M."/>
            <person name="Bhonagiri V."/>
            <person name="Nash W.E."/>
            <person name="Mardis E.R."/>
            <person name="Wilson R.K."/>
        </authorList>
    </citation>
    <scope>NUCLEOTIDE SEQUENCE [LARGE SCALE GENOMIC DNA]</scope>
    <source>
        <strain evidence="9 10">DSM 5476</strain>
    </source>
</reference>
<sequence length="289" mass="31943">MKLGRNDDCWCGSGKKYKKCHLGFDSKIEQAQMEGMLVPDRKLLKTPDQVEKIRQSARINTGVLDHVAERIQPGMTTAQIDKLVYEYTVGHGAVPAPLGYQGFPKSVCTSINNEVCHGIPDEAIVLKEGDIVNVDVSTILDGYFSDASRMFCIGAVDEEAARLVRVAKECVQRGIEAIRPWGSMNEMAEAVNAHAEANGYSVVEEIGGHGIGLEFHEDPYVCYVPCEENDMLLVPGMMFTVEPMVNQGGREVWLDEENGWTIRTSDGKLSAQWETMLLVTEDGVEILTE</sequence>
<evidence type="ECO:0000256" key="6">
    <source>
        <dbReference type="HAMAP-Rule" id="MF_01974"/>
    </source>
</evidence>
<organism evidence="9 10">
    <name type="scientific">[Clostridium] methylpentosum DSM 5476</name>
    <dbReference type="NCBI Taxonomy" id="537013"/>
    <lineage>
        <taxon>Bacteria</taxon>
        <taxon>Bacillati</taxon>
        <taxon>Bacillota</taxon>
        <taxon>Clostridia</taxon>
        <taxon>Eubacteriales</taxon>
        <taxon>Oscillospiraceae</taxon>
        <taxon>Oscillospiraceae incertae sedis</taxon>
    </lineage>
</organism>
<feature type="binding site" evidence="6">
    <location>
        <position position="135"/>
    </location>
    <ligand>
        <name>a divalent metal cation</name>
        <dbReference type="ChEBI" id="CHEBI:60240"/>
        <label>1</label>
    </ligand>
</feature>
<dbReference type="EC" id="3.4.11.18" evidence="6 7"/>
<dbReference type="HAMAP" id="MF_01974">
    <property type="entry name" value="MetAP_1"/>
    <property type="match status" value="1"/>
</dbReference>
<dbReference type="PANTHER" id="PTHR43330:SF8">
    <property type="entry name" value="METHIONINE AMINOPEPTIDASE 1D, MITOCHONDRIAL"/>
    <property type="match status" value="1"/>
</dbReference>
<comment type="subunit">
    <text evidence="6">Monomer.</text>
</comment>
<dbReference type="STRING" id="537013.CLOSTMETH_00379"/>
<comment type="catalytic activity">
    <reaction evidence="6 7">
        <text>Release of N-terminal amino acids, preferentially methionine, from peptides and arylamides.</text>
        <dbReference type="EC" id="3.4.11.18"/>
    </reaction>
</comment>
<name>C0E981_9FIRM</name>
<dbReference type="SUPFAM" id="SSF55920">
    <property type="entry name" value="Creatinase/aminopeptidase"/>
    <property type="match status" value="1"/>
</dbReference>
<feature type="binding site" evidence="6">
    <location>
        <position position="216"/>
    </location>
    <ligand>
        <name>substrate</name>
    </ligand>
</feature>
<reference evidence="9 10" key="2">
    <citation type="submission" date="2009-02" db="EMBL/GenBank/DDBJ databases">
        <title>Draft genome sequence of Clostridium methylpentosum (DSM 5476).</title>
        <authorList>
            <person name="Sudarsanam P."/>
            <person name="Ley R."/>
            <person name="Guruge J."/>
            <person name="Turnbaugh P.J."/>
            <person name="Mahowald M."/>
            <person name="Liep D."/>
            <person name="Gordon J."/>
        </authorList>
    </citation>
    <scope>NUCLEOTIDE SEQUENCE [LARGE SCALE GENOMIC DNA]</scope>
    <source>
        <strain evidence="9 10">DSM 5476</strain>
    </source>
</reference>
<accession>C0E981</accession>
<dbReference type="InterPro" id="IPR000994">
    <property type="entry name" value="Pept_M24"/>
</dbReference>
<dbReference type="NCBIfam" id="NF008970">
    <property type="entry name" value="PRK12318.1"/>
    <property type="match status" value="1"/>
</dbReference>
<keyword evidence="2 6" id="KW-0031">Aminopeptidase</keyword>
<evidence type="ECO:0000256" key="4">
    <source>
        <dbReference type="ARBA" id="ARBA00022723"/>
    </source>
</evidence>
<comment type="function">
    <text evidence="1 6">Removes the N-terminal methionine from nascent proteins. The N-terminal methionine is often cleaved when the second residue in the primary sequence is small and uncharged (Met-Ala-, Cys, Gly, Pro, Ser, Thr, or Val). Requires deformylation of the N(alpha)-formylated initiator methionine before it can be hydrolyzed.</text>
</comment>
<dbReference type="SUPFAM" id="SSF103642">
    <property type="entry name" value="Sec-C motif"/>
    <property type="match status" value="1"/>
</dbReference>
<dbReference type="GO" id="GO:0070006">
    <property type="term" value="F:metalloaminopeptidase activity"/>
    <property type="evidence" value="ECO:0007669"/>
    <property type="project" value="UniProtKB-UniRule"/>
</dbReference>
<dbReference type="GO" id="GO:0006508">
    <property type="term" value="P:proteolysis"/>
    <property type="evidence" value="ECO:0007669"/>
    <property type="project" value="UniProtKB-KW"/>
</dbReference>
<dbReference type="HOGENOM" id="CLU_015857_0_0_9"/>
<evidence type="ECO:0000256" key="1">
    <source>
        <dbReference type="ARBA" id="ARBA00002521"/>
    </source>
</evidence>
<feature type="binding site" evidence="6">
    <location>
        <position position="209"/>
    </location>
    <ligand>
        <name>a divalent metal cation</name>
        <dbReference type="ChEBI" id="CHEBI:60240"/>
        <label>2</label>
        <note>catalytic</note>
    </ligand>
</feature>
<dbReference type="InterPro" id="IPR004027">
    <property type="entry name" value="SEC_C_motif"/>
</dbReference>
<dbReference type="CDD" id="cd01086">
    <property type="entry name" value="MetAP1"/>
    <property type="match status" value="1"/>
</dbReference>
<feature type="binding site" evidence="6">
    <location>
        <position position="274"/>
    </location>
    <ligand>
        <name>a divalent metal cation</name>
        <dbReference type="ChEBI" id="CHEBI:60240"/>
        <label>2</label>
        <note>catalytic</note>
    </ligand>
</feature>
<keyword evidence="3 6" id="KW-0645">Protease</keyword>
<proteinExistence type="inferred from homology"/>
<dbReference type="EMBL" id="ACEC01000018">
    <property type="protein sequence ID" value="EEG31984.1"/>
    <property type="molecule type" value="Genomic_DNA"/>
</dbReference>
<dbReference type="GO" id="GO:0004239">
    <property type="term" value="F:initiator methionyl aminopeptidase activity"/>
    <property type="evidence" value="ECO:0007669"/>
    <property type="project" value="UniProtKB-UniRule"/>
</dbReference>
<dbReference type="Pfam" id="PF02810">
    <property type="entry name" value="SEC-C"/>
    <property type="match status" value="1"/>
</dbReference>
<feature type="binding site" evidence="6">
    <location>
        <position position="274"/>
    </location>
    <ligand>
        <name>a divalent metal cation</name>
        <dbReference type="ChEBI" id="CHEBI:60240"/>
        <label>1</label>
    </ligand>
</feature>
<dbReference type="PANTHER" id="PTHR43330">
    <property type="entry name" value="METHIONINE AMINOPEPTIDASE"/>
    <property type="match status" value="1"/>
</dbReference>
<keyword evidence="10" id="KW-1185">Reference proteome</keyword>
<evidence type="ECO:0000256" key="5">
    <source>
        <dbReference type="ARBA" id="ARBA00022801"/>
    </source>
</evidence>